<sequence length="19" mass="2313">RGYHVAHQRIADWDVKFIT</sequence>
<gene>
    <name evidence="1" type="ORF">AFUS01_LOCUS8799</name>
</gene>
<dbReference type="AlphaFoldDB" id="A0A8J2NYY2"/>
<name>A0A8J2NYY2_9HEXA</name>
<accession>A0A8J2NYY2</accession>
<evidence type="ECO:0000313" key="1">
    <source>
        <dbReference type="EMBL" id="CAG7719475.1"/>
    </source>
</evidence>
<feature type="non-terminal residue" evidence="1">
    <location>
        <position position="1"/>
    </location>
</feature>
<organism evidence="1 2">
    <name type="scientific">Allacma fusca</name>
    <dbReference type="NCBI Taxonomy" id="39272"/>
    <lineage>
        <taxon>Eukaryota</taxon>
        <taxon>Metazoa</taxon>
        <taxon>Ecdysozoa</taxon>
        <taxon>Arthropoda</taxon>
        <taxon>Hexapoda</taxon>
        <taxon>Collembola</taxon>
        <taxon>Symphypleona</taxon>
        <taxon>Sminthuridae</taxon>
        <taxon>Allacma</taxon>
    </lineage>
</organism>
<protein>
    <submittedName>
        <fullName evidence="1">Uncharacterized protein</fullName>
    </submittedName>
</protein>
<dbReference type="Proteomes" id="UP000708208">
    <property type="component" value="Unassembled WGS sequence"/>
</dbReference>
<keyword evidence="2" id="KW-1185">Reference proteome</keyword>
<reference evidence="1" key="1">
    <citation type="submission" date="2021-06" db="EMBL/GenBank/DDBJ databases">
        <authorList>
            <person name="Hodson N. C."/>
            <person name="Mongue J. A."/>
            <person name="Jaron S. K."/>
        </authorList>
    </citation>
    <scope>NUCLEOTIDE SEQUENCE</scope>
</reference>
<proteinExistence type="predicted"/>
<comment type="caution">
    <text evidence="1">The sequence shown here is derived from an EMBL/GenBank/DDBJ whole genome shotgun (WGS) entry which is preliminary data.</text>
</comment>
<evidence type="ECO:0000313" key="2">
    <source>
        <dbReference type="Proteomes" id="UP000708208"/>
    </source>
</evidence>
<dbReference type="EMBL" id="CAJVCH010061651">
    <property type="protein sequence ID" value="CAG7719475.1"/>
    <property type="molecule type" value="Genomic_DNA"/>
</dbReference>